<keyword evidence="2" id="KW-0812">Transmembrane</keyword>
<comment type="subcellular location">
    <subcellularLocation>
        <location evidence="1">Membrane</location>
        <topology evidence="1">Single-pass membrane protein</topology>
    </subcellularLocation>
</comment>
<dbReference type="PANTHER" id="PTHR15407">
    <property type="entry name" value="FUKUTIN-RELATED"/>
    <property type="match status" value="1"/>
</dbReference>
<evidence type="ECO:0000313" key="6">
    <source>
        <dbReference type="Proteomes" id="UP001608902"/>
    </source>
</evidence>
<comment type="caution">
    <text evidence="5">The sequence shown here is derived from an EMBL/GenBank/DDBJ whole genome shotgun (WGS) entry which is preliminary data.</text>
</comment>
<evidence type="ECO:0000256" key="3">
    <source>
        <dbReference type="ARBA" id="ARBA00022989"/>
    </source>
</evidence>
<dbReference type="EMBL" id="JBGFUD010006846">
    <property type="protein sequence ID" value="MFH4981239.1"/>
    <property type="molecule type" value="Genomic_DNA"/>
</dbReference>
<accession>A0ABD6EMP7</accession>
<gene>
    <name evidence="5" type="ORF">AB6A40_007948</name>
</gene>
<keyword evidence="3" id="KW-1133">Transmembrane helix</keyword>
<protein>
    <submittedName>
        <fullName evidence="5">Uncharacterized protein</fullName>
    </submittedName>
</protein>
<organism evidence="5 6">
    <name type="scientific">Gnathostoma spinigerum</name>
    <dbReference type="NCBI Taxonomy" id="75299"/>
    <lineage>
        <taxon>Eukaryota</taxon>
        <taxon>Metazoa</taxon>
        <taxon>Ecdysozoa</taxon>
        <taxon>Nematoda</taxon>
        <taxon>Chromadorea</taxon>
        <taxon>Rhabditida</taxon>
        <taxon>Spirurina</taxon>
        <taxon>Gnathostomatomorpha</taxon>
        <taxon>Gnathostomatoidea</taxon>
        <taxon>Gnathostomatidae</taxon>
        <taxon>Gnathostoma</taxon>
    </lineage>
</organism>
<evidence type="ECO:0000256" key="1">
    <source>
        <dbReference type="ARBA" id="ARBA00004167"/>
    </source>
</evidence>
<proteinExistence type="predicted"/>
<keyword evidence="4" id="KW-0472">Membrane</keyword>
<reference evidence="5 6" key="1">
    <citation type="submission" date="2024-08" db="EMBL/GenBank/DDBJ databases">
        <title>Gnathostoma spinigerum genome.</title>
        <authorList>
            <person name="Gonzalez-Bertolin B."/>
            <person name="Monzon S."/>
            <person name="Zaballos A."/>
            <person name="Jimenez P."/>
            <person name="Dekumyoy P."/>
            <person name="Varona S."/>
            <person name="Cuesta I."/>
            <person name="Sumanam S."/>
            <person name="Adisakwattana P."/>
            <person name="Gasser R.B."/>
            <person name="Hernandez-Gonzalez A."/>
            <person name="Young N.D."/>
            <person name="Perteguer M.J."/>
        </authorList>
    </citation>
    <scope>NUCLEOTIDE SEQUENCE [LARGE SCALE GENOMIC DNA]</scope>
    <source>
        <strain evidence="5">AL3</strain>
        <tissue evidence="5">Liver</tissue>
    </source>
</reference>
<dbReference type="GO" id="GO:0016020">
    <property type="term" value="C:membrane"/>
    <property type="evidence" value="ECO:0007669"/>
    <property type="project" value="UniProtKB-SubCell"/>
</dbReference>
<evidence type="ECO:0000256" key="2">
    <source>
        <dbReference type="ARBA" id="ARBA00022692"/>
    </source>
</evidence>
<sequence length="120" mass="14379">MRNIKIDLFFLYRSNEGYDWVGGMYVPKKQKLRWIYPHIGRLCTGALLGYLFHVPCNAVDVLEADYGKKWKVPHKTRNFNWYSSHHNVHTNGYWSAEEWSNVFRIMTNQPMANFQKFKKC</sequence>
<name>A0ABD6EMP7_9BILA</name>
<dbReference type="PANTHER" id="PTHR15407:SF28">
    <property type="entry name" value="RIBITOL-5-PHOSPHATE TRANSFERASE FKTN"/>
    <property type="match status" value="1"/>
</dbReference>
<dbReference type="Proteomes" id="UP001608902">
    <property type="component" value="Unassembled WGS sequence"/>
</dbReference>
<keyword evidence="6" id="KW-1185">Reference proteome</keyword>
<dbReference type="InterPro" id="IPR009644">
    <property type="entry name" value="FKTN/MNN4/W02B3.4-1"/>
</dbReference>
<dbReference type="AlphaFoldDB" id="A0ABD6EMP7"/>
<evidence type="ECO:0000313" key="5">
    <source>
        <dbReference type="EMBL" id="MFH4981239.1"/>
    </source>
</evidence>
<evidence type="ECO:0000256" key="4">
    <source>
        <dbReference type="ARBA" id="ARBA00023136"/>
    </source>
</evidence>